<dbReference type="SUPFAM" id="SSF52113">
    <property type="entry name" value="BRCT domain"/>
    <property type="match status" value="1"/>
</dbReference>
<keyword evidence="1" id="KW-0677">Repeat</keyword>
<evidence type="ECO:0000259" key="2">
    <source>
        <dbReference type="Pfam" id="PF00533"/>
    </source>
</evidence>
<dbReference type="GO" id="GO:0033314">
    <property type="term" value="P:mitotic DNA replication checkpoint signaling"/>
    <property type="evidence" value="ECO:0007669"/>
    <property type="project" value="TreeGrafter"/>
</dbReference>
<organism evidence="3">
    <name type="scientific">Arion vulgaris</name>
    <dbReference type="NCBI Taxonomy" id="1028688"/>
    <lineage>
        <taxon>Eukaryota</taxon>
        <taxon>Metazoa</taxon>
        <taxon>Spiralia</taxon>
        <taxon>Lophotrochozoa</taxon>
        <taxon>Mollusca</taxon>
        <taxon>Gastropoda</taxon>
        <taxon>Heterobranchia</taxon>
        <taxon>Euthyneura</taxon>
        <taxon>Panpulmonata</taxon>
        <taxon>Eupulmonata</taxon>
        <taxon>Stylommatophora</taxon>
        <taxon>Helicina</taxon>
        <taxon>Arionoidea</taxon>
        <taxon>Arionidae</taxon>
        <taxon>Arion</taxon>
    </lineage>
</organism>
<dbReference type="AlphaFoldDB" id="A0A0B6YT27"/>
<name>A0A0B6YT27_9EUPU</name>
<feature type="non-terminal residue" evidence="3">
    <location>
        <position position="1"/>
    </location>
</feature>
<gene>
    <name evidence="3" type="primary">ORF35824</name>
</gene>
<sequence length="81" mass="8992">GYRIYGPRCILNNLQHGIDLPKCNKQPIYNLAMKDVKICCTSLDGKVRDEITDKVYLMAGKIDRNLTGDVTHLIAGEVGSN</sequence>
<evidence type="ECO:0000256" key="1">
    <source>
        <dbReference type="ARBA" id="ARBA00022737"/>
    </source>
</evidence>
<dbReference type="GO" id="GO:0007095">
    <property type="term" value="P:mitotic G2 DNA damage checkpoint signaling"/>
    <property type="evidence" value="ECO:0007669"/>
    <property type="project" value="TreeGrafter"/>
</dbReference>
<feature type="domain" description="BRCT" evidence="2">
    <location>
        <begin position="33"/>
        <end position="78"/>
    </location>
</feature>
<reference evidence="3" key="1">
    <citation type="submission" date="2014-12" db="EMBL/GenBank/DDBJ databases">
        <title>Insight into the proteome of Arion vulgaris.</title>
        <authorList>
            <person name="Aradska J."/>
            <person name="Bulat T."/>
            <person name="Smidak R."/>
            <person name="Sarate P."/>
            <person name="Gangsoo J."/>
            <person name="Sialana F."/>
            <person name="Bilban M."/>
            <person name="Lubec G."/>
        </authorList>
    </citation>
    <scope>NUCLEOTIDE SEQUENCE</scope>
    <source>
        <tissue evidence="3">Skin</tissue>
    </source>
</reference>
<dbReference type="EMBL" id="HACG01012427">
    <property type="protein sequence ID" value="CEK59292.1"/>
    <property type="molecule type" value="Transcribed_RNA"/>
</dbReference>
<dbReference type="GO" id="GO:0006270">
    <property type="term" value="P:DNA replication initiation"/>
    <property type="evidence" value="ECO:0007669"/>
    <property type="project" value="TreeGrafter"/>
</dbReference>
<dbReference type="Pfam" id="PF00533">
    <property type="entry name" value="BRCT"/>
    <property type="match status" value="1"/>
</dbReference>
<proteinExistence type="predicted"/>
<dbReference type="InterPro" id="IPR036420">
    <property type="entry name" value="BRCT_dom_sf"/>
</dbReference>
<accession>A0A0B6YT27</accession>
<evidence type="ECO:0000313" key="3">
    <source>
        <dbReference type="EMBL" id="CEK59292.1"/>
    </source>
</evidence>
<dbReference type="PANTHER" id="PTHR13561:SF20">
    <property type="entry name" value="DNA TOPOISOMERASE 2-BINDING PROTEIN 1"/>
    <property type="match status" value="1"/>
</dbReference>
<dbReference type="PANTHER" id="PTHR13561">
    <property type="entry name" value="DNA REPLICATION REGULATOR DPB11-RELATED"/>
    <property type="match status" value="1"/>
</dbReference>
<dbReference type="InterPro" id="IPR001357">
    <property type="entry name" value="BRCT_dom"/>
</dbReference>
<dbReference type="Gene3D" id="3.40.50.10190">
    <property type="entry name" value="BRCT domain"/>
    <property type="match status" value="1"/>
</dbReference>
<protein>
    <recommendedName>
        <fullName evidence="2">BRCT domain-containing protein</fullName>
    </recommendedName>
</protein>
<feature type="non-terminal residue" evidence="3">
    <location>
        <position position="81"/>
    </location>
</feature>